<feature type="region of interest" description="Disordered" evidence="1">
    <location>
        <begin position="67"/>
        <end position="137"/>
    </location>
</feature>
<proteinExistence type="predicted"/>
<evidence type="ECO:0000313" key="2">
    <source>
        <dbReference type="EMBL" id="KAF7546369.1"/>
    </source>
</evidence>
<feature type="compositionally biased region" description="Basic residues" evidence="1">
    <location>
        <begin position="108"/>
        <end position="124"/>
    </location>
</feature>
<reference evidence="2" key="1">
    <citation type="submission" date="2020-03" db="EMBL/GenBank/DDBJ databases">
        <title>Draft Genome Sequence of Cylindrodendrum hubeiense.</title>
        <authorList>
            <person name="Buettner E."/>
            <person name="Kellner H."/>
        </authorList>
    </citation>
    <scope>NUCLEOTIDE SEQUENCE</scope>
    <source>
        <strain evidence="2">IHI 201604</strain>
    </source>
</reference>
<feature type="compositionally biased region" description="Low complexity" evidence="1">
    <location>
        <begin position="74"/>
        <end position="87"/>
    </location>
</feature>
<evidence type="ECO:0000256" key="1">
    <source>
        <dbReference type="SAM" id="MobiDB-lite"/>
    </source>
</evidence>
<feature type="region of interest" description="Disordered" evidence="1">
    <location>
        <begin position="23"/>
        <end position="49"/>
    </location>
</feature>
<dbReference type="OrthoDB" id="10537389at2759"/>
<dbReference type="AlphaFoldDB" id="A0A9P5H6C4"/>
<gene>
    <name evidence="2" type="ORF">G7Z17_g8487</name>
</gene>
<keyword evidence="3" id="KW-1185">Reference proteome</keyword>
<protein>
    <submittedName>
        <fullName evidence="2">Uncharacterized protein</fullName>
    </submittedName>
</protein>
<accession>A0A9P5H6C4</accession>
<sequence length="146" mass="15954">MLSSSSPSPLFSLTDSTIFTLPSSPSSRRFNRLTPSHYGHHTASRQPTQLAARIGCQPYLHRGRKHIGLLDTPSARSRTGASTTAAGVNIDSSSTRQPRQGYASHPNRASRKSPRSGHRQHAHQRPSATPPSFPRLLSHIEVWSGD</sequence>
<evidence type="ECO:0000313" key="3">
    <source>
        <dbReference type="Proteomes" id="UP000722485"/>
    </source>
</evidence>
<name>A0A9P5H6C4_9HYPO</name>
<organism evidence="2 3">
    <name type="scientific">Cylindrodendrum hubeiense</name>
    <dbReference type="NCBI Taxonomy" id="595255"/>
    <lineage>
        <taxon>Eukaryota</taxon>
        <taxon>Fungi</taxon>
        <taxon>Dikarya</taxon>
        <taxon>Ascomycota</taxon>
        <taxon>Pezizomycotina</taxon>
        <taxon>Sordariomycetes</taxon>
        <taxon>Hypocreomycetidae</taxon>
        <taxon>Hypocreales</taxon>
        <taxon>Nectriaceae</taxon>
        <taxon>Cylindrodendrum</taxon>
    </lineage>
</organism>
<dbReference type="Proteomes" id="UP000722485">
    <property type="component" value="Unassembled WGS sequence"/>
</dbReference>
<comment type="caution">
    <text evidence="2">The sequence shown here is derived from an EMBL/GenBank/DDBJ whole genome shotgun (WGS) entry which is preliminary data.</text>
</comment>
<dbReference type="EMBL" id="JAANBB010000216">
    <property type="protein sequence ID" value="KAF7546369.1"/>
    <property type="molecule type" value="Genomic_DNA"/>
</dbReference>